<evidence type="ECO:0000256" key="14">
    <source>
        <dbReference type="ARBA" id="ARBA00038540"/>
    </source>
</evidence>
<dbReference type="AlphaFoldDB" id="A0A0G4HHW3"/>
<evidence type="ECO:0000256" key="8">
    <source>
        <dbReference type="ARBA" id="ARBA00022787"/>
    </source>
</evidence>
<sequence length="162" mass="17909">MMEFAVSKLAFRSTLIGTAALYAKFFGTIFIQGGTKIKTGGRPPEDTGLFPDPKKKLPKQTFGTDRGTASERAVMKEIRWTNIVRNDLETLPFGMIISWGTMLCHSSPPLHAGLVALFVFSRLFYTISYAYEKQPARSIFWFLGHLAIIGMLGNGLAGLSKL</sequence>
<keyword evidence="10 17" id="KW-1133">Transmembrane helix</keyword>
<keyword evidence="6" id="KW-0808">Transferase</keyword>
<evidence type="ECO:0000256" key="7">
    <source>
        <dbReference type="ARBA" id="ARBA00022692"/>
    </source>
</evidence>
<dbReference type="PANTHER" id="PTHR10689">
    <property type="entry name" value="MICROSOMAL GLUTATHIONE S-TRANSFERASE 1"/>
    <property type="match status" value="1"/>
</dbReference>
<dbReference type="InterPro" id="IPR023352">
    <property type="entry name" value="MAPEG-like_dom_sf"/>
</dbReference>
<evidence type="ECO:0000256" key="16">
    <source>
        <dbReference type="ARBA" id="ARBA00049385"/>
    </source>
</evidence>
<dbReference type="InterPro" id="IPR040162">
    <property type="entry name" value="MGST1-like"/>
</dbReference>
<dbReference type="GO" id="GO:0004364">
    <property type="term" value="F:glutathione transferase activity"/>
    <property type="evidence" value="ECO:0007669"/>
    <property type="project" value="UniProtKB-EC"/>
</dbReference>
<dbReference type="EC" id="2.5.1.18" evidence="5"/>
<evidence type="ECO:0000256" key="13">
    <source>
        <dbReference type="ARBA" id="ARBA00023136"/>
    </source>
</evidence>
<dbReference type="SUPFAM" id="SSF161084">
    <property type="entry name" value="MAPEG domain-like"/>
    <property type="match status" value="1"/>
</dbReference>
<keyword evidence="9" id="KW-0256">Endoplasmic reticulum</keyword>
<evidence type="ECO:0000256" key="2">
    <source>
        <dbReference type="ARBA" id="ARBA00004294"/>
    </source>
</evidence>
<comment type="catalytic activity">
    <reaction evidence="16">
        <text>RX + glutathione = an S-substituted glutathione + a halide anion + H(+)</text>
        <dbReference type="Rhea" id="RHEA:16437"/>
        <dbReference type="ChEBI" id="CHEBI:15378"/>
        <dbReference type="ChEBI" id="CHEBI:16042"/>
        <dbReference type="ChEBI" id="CHEBI:17792"/>
        <dbReference type="ChEBI" id="CHEBI:57925"/>
        <dbReference type="ChEBI" id="CHEBI:90779"/>
        <dbReference type="EC" id="2.5.1.18"/>
    </reaction>
    <physiologicalReaction direction="left-to-right" evidence="16">
        <dbReference type="Rhea" id="RHEA:16438"/>
    </physiologicalReaction>
</comment>
<dbReference type="InterPro" id="IPR001129">
    <property type="entry name" value="Membr-assoc_MAPEG"/>
</dbReference>
<evidence type="ECO:0000256" key="11">
    <source>
        <dbReference type="ARBA" id="ARBA00022990"/>
    </source>
</evidence>
<evidence type="ECO:0000256" key="17">
    <source>
        <dbReference type="SAM" id="Phobius"/>
    </source>
</evidence>
<keyword evidence="7 17" id="KW-0812">Transmembrane</keyword>
<evidence type="ECO:0000256" key="6">
    <source>
        <dbReference type="ARBA" id="ARBA00022679"/>
    </source>
</evidence>
<evidence type="ECO:0000256" key="10">
    <source>
        <dbReference type="ARBA" id="ARBA00022989"/>
    </source>
</evidence>
<evidence type="ECO:0000313" key="18">
    <source>
        <dbReference type="EMBL" id="CEM43733.1"/>
    </source>
</evidence>
<keyword evidence="13 17" id="KW-0472">Membrane</keyword>
<accession>A0A0G4HHW3</accession>
<gene>
    <name evidence="18" type="ORF">Cvel_6926</name>
</gene>
<dbReference type="GO" id="GO:0005789">
    <property type="term" value="C:endoplasmic reticulum membrane"/>
    <property type="evidence" value="ECO:0007669"/>
    <property type="project" value="UniProtKB-SubCell"/>
</dbReference>
<keyword evidence="12" id="KW-0496">Mitochondrion</keyword>
<keyword evidence="11" id="KW-0007">Acetylation</keyword>
<keyword evidence="8" id="KW-1000">Mitochondrion outer membrane</keyword>
<evidence type="ECO:0000256" key="12">
    <source>
        <dbReference type="ARBA" id="ARBA00023128"/>
    </source>
</evidence>
<protein>
    <recommendedName>
        <fullName evidence="15">Microsomal glutathione S-transferase 1</fullName>
        <ecNumber evidence="5">2.5.1.18</ecNumber>
    </recommendedName>
</protein>
<organism evidence="18">
    <name type="scientific">Chromera velia CCMP2878</name>
    <dbReference type="NCBI Taxonomy" id="1169474"/>
    <lineage>
        <taxon>Eukaryota</taxon>
        <taxon>Sar</taxon>
        <taxon>Alveolata</taxon>
        <taxon>Colpodellida</taxon>
        <taxon>Chromeraceae</taxon>
        <taxon>Chromera</taxon>
    </lineage>
</organism>
<dbReference type="Gene3D" id="1.20.120.550">
    <property type="entry name" value="Membrane associated eicosanoid/glutathione metabolism-like domain"/>
    <property type="match status" value="1"/>
</dbReference>
<comment type="subunit">
    <text evidence="14">Homotrimer; The trimer binds only one molecule of glutathione.</text>
</comment>
<evidence type="ECO:0000256" key="4">
    <source>
        <dbReference type="ARBA" id="ARBA00010459"/>
    </source>
</evidence>
<dbReference type="EMBL" id="CDMZ01002747">
    <property type="protein sequence ID" value="CEM43733.1"/>
    <property type="molecule type" value="Genomic_DNA"/>
</dbReference>
<dbReference type="Pfam" id="PF01124">
    <property type="entry name" value="MAPEG"/>
    <property type="match status" value="1"/>
</dbReference>
<dbReference type="VEuPathDB" id="CryptoDB:Cvel_6926"/>
<comment type="similarity">
    <text evidence="4">Belongs to the MAPEG family.</text>
</comment>
<evidence type="ECO:0000256" key="5">
    <source>
        <dbReference type="ARBA" id="ARBA00012452"/>
    </source>
</evidence>
<dbReference type="GO" id="GO:0005741">
    <property type="term" value="C:mitochondrial outer membrane"/>
    <property type="evidence" value="ECO:0007669"/>
    <property type="project" value="UniProtKB-SubCell"/>
</dbReference>
<evidence type="ECO:0000256" key="3">
    <source>
        <dbReference type="ARBA" id="ARBA00004477"/>
    </source>
</evidence>
<evidence type="ECO:0000256" key="15">
    <source>
        <dbReference type="ARBA" id="ARBA00039397"/>
    </source>
</evidence>
<reference evidence="18" key="1">
    <citation type="submission" date="2014-11" db="EMBL/GenBank/DDBJ databases">
        <authorList>
            <person name="Otto D Thomas"/>
            <person name="Naeem Raeece"/>
        </authorList>
    </citation>
    <scope>NUCLEOTIDE SEQUENCE</scope>
</reference>
<name>A0A0G4HHW3_9ALVE</name>
<evidence type="ECO:0000256" key="1">
    <source>
        <dbReference type="ARBA" id="ARBA00003701"/>
    </source>
</evidence>
<comment type="subcellular location">
    <subcellularLocation>
        <location evidence="3">Endoplasmic reticulum membrane</location>
        <topology evidence="3">Multi-pass membrane protein</topology>
    </subcellularLocation>
    <subcellularLocation>
        <location evidence="2">Mitochondrion outer membrane</location>
    </subcellularLocation>
</comment>
<evidence type="ECO:0000256" key="9">
    <source>
        <dbReference type="ARBA" id="ARBA00022824"/>
    </source>
</evidence>
<dbReference type="PANTHER" id="PTHR10689:SF6">
    <property type="entry name" value="MICROSOMAL GLUTATHIONE S-TRANSFERASE 1"/>
    <property type="match status" value="1"/>
</dbReference>
<comment type="function">
    <text evidence="1">Conjugation of reduced glutathione to a wide number of exogenous and endogenous hydrophobic electrophiles.</text>
</comment>
<feature type="transmembrane region" description="Helical" evidence="17">
    <location>
        <begin position="139"/>
        <end position="159"/>
    </location>
</feature>
<feature type="transmembrane region" description="Helical" evidence="17">
    <location>
        <begin position="110"/>
        <end position="127"/>
    </location>
</feature>
<proteinExistence type="inferred from homology"/>